<protein>
    <submittedName>
        <fullName evidence="2">Protein kinase-like domain containing</fullName>
    </submittedName>
</protein>
<dbReference type="PANTHER" id="PTHR11012">
    <property type="entry name" value="PROTEIN KINASE-LIKE DOMAIN-CONTAINING"/>
    <property type="match status" value="1"/>
</dbReference>
<proteinExistence type="predicted"/>
<organism evidence="2 3">
    <name type="scientific">Neogobius melanostomus</name>
    <name type="common">round goby</name>
    <dbReference type="NCBI Taxonomy" id="47308"/>
    <lineage>
        <taxon>Eukaryota</taxon>
        <taxon>Metazoa</taxon>
        <taxon>Chordata</taxon>
        <taxon>Craniata</taxon>
        <taxon>Vertebrata</taxon>
        <taxon>Euteleostomi</taxon>
        <taxon>Actinopterygii</taxon>
        <taxon>Neopterygii</taxon>
        <taxon>Teleostei</taxon>
        <taxon>Neoteleostei</taxon>
        <taxon>Acanthomorphata</taxon>
        <taxon>Gobiaria</taxon>
        <taxon>Gobiiformes</taxon>
        <taxon>Gobioidei</taxon>
        <taxon>Gobiidae</taxon>
        <taxon>Benthophilinae</taxon>
        <taxon>Neogobiini</taxon>
        <taxon>Neogobius</taxon>
    </lineage>
</organism>
<reference evidence="2" key="2">
    <citation type="submission" date="2025-09" db="UniProtKB">
        <authorList>
            <consortium name="Ensembl"/>
        </authorList>
    </citation>
    <scope>IDENTIFICATION</scope>
</reference>
<evidence type="ECO:0000259" key="1">
    <source>
        <dbReference type="SMART" id="SM00587"/>
    </source>
</evidence>
<dbReference type="AlphaFoldDB" id="A0A8C6UAI9"/>
<dbReference type="Pfam" id="PF02958">
    <property type="entry name" value="EcKL"/>
    <property type="match status" value="1"/>
</dbReference>
<dbReference type="InterPro" id="IPR004119">
    <property type="entry name" value="EcKL"/>
</dbReference>
<dbReference type="InterPro" id="IPR015897">
    <property type="entry name" value="CHK_kinase-like"/>
</dbReference>
<feature type="domain" description="CHK kinase-like" evidence="1">
    <location>
        <begin position="110"/>
        <end position="267"/>
    </location>
</feature>
<evidence type="ECO:0000313" key="3">
    <source>
        <dbReference type="Proteomes" id="UP000694523"/>
    </source>
</evidence>
<dbReference type="Proteomes" id="UP000694523">
    <property type="component" value="Unplaced"/>
</dbReference>
<dbReference type="SUPFAM" id="SSF56112">
    <property type="entry name" value="Protein kinase-like (PK-like)"/>
    <property type="match status" value="1"/>
</dbReference>
<dbReference type="PANTHER" id="PTHR11012:SF30">
    <property type="entry name" value="PROTEIN KINASE-LIKE DOMAIN-CONTAINING"/>
    <property type="match status" value="1"/>
</dbReference>
<sequence>MNPEYQALILKSCGATSLRLGAKIQTLWSGYGEIVRVHLEGCERPSVVVKHVQFPAASGHPGGQNTDLSHKRKVRSYQVETHWYQNYSTNPSCRIPVCLASCSRGDEMLIVLEDLDVAGYDQRRTSVGDKEIRACLSWLAHFHALFLGRDPDGLWPLGTYWHLDTRPDELEAMDDLQLKAAAAPIDRILTDCRFKTIVHGDAKLANFCFSKTGKEVSAVDFQYVGGGCGMKDVVYFLGSCMEERECEKKVPPLLDYYFSELEKAANKDVDFVALEKEWREMFPFAWTDFHRFLLGWMPGHWKINRYSKKLTKEVLHKLKGMN</sequence>
<accession>A0A8C6UAI9</accession>
<name>A0A8C6UAI9_9GOBI</name>
<keyword evidence="3" id="KW-1185">Reference proteome</keyword>
<dbReference type="InterPro" id="IPR011009">
    <property type="entry name" value="Kinase-like_dom_sf"/>
</dbReference>
<dbReference type="Ensembl" id="ENSNMLT00000037277.1">
    <property type="protein sequence ID" value="ENSNMLP00000033459.1"/>
    <property type="gene ID" value="ENSNMLG00000020903.1"/>
</dbReference>
<dbReference type="SMART" id="SM00587">
    <property type="entry name" value="CHK"/>
    <property type="match status" value="1"/>
</dbReference>
<dbReference type="Gene3D" id="3.90.1200.10">
    <property type="match status" value="1"/>
</dbReference>
<evidence type="ECO:0000313" key="2">
    <source>
        <dbReference type="Ensembl" id="ENSNMLP00000033459.1"/>
    </source>
</evidence>
<reference evidence="2" key="1">
    <citation type="submission" date="2025-08" db="UniProtKB">
        <authorList>
            <consortium name="Ensembl"/>
        </authorList>
    </citation>
    <scope>IDENTIFICATION</scope>
</reference>